<feature type="compositionally biased region" description="Polar residues" evidence="7">
    <location>
        <begin position="353"/>
        <end position="364"/>
    </location>
</feature>
<dbReference type="Pfam" id="PF00069">
    <property type="entry name" value="Pkinase"/>
    <property type="match status" value="1"/>
</dbReference>
<dbReference type="EC" id="2.7.11.1" evidence="1"/>
<name>A0ABP7J8E4_9ACTN</name>
<keyword evidence="10" id="KW-1185">Reference proteome</keyword>
<dbReference type="EMBL" id="BAAAZR010000038">
    <property type="protein sequence ID" value="GAA3836299.1"/>
    <property type="molecule type" value="Genomic_DNA"/>
</dbReference>
<keyword evidence="4" id="KW-0547">Nucleotide-binding</keyword>
<keyword evidence="2" id="KW-0723">Serine/threonine-protein kinase</keyword>
<evidence type="ECO:0000256" key="7">
    <source>
        <dbReference type="SAM" id="MobiDB-lite"/>
    </source>
</evidence>
<feature type="compositionally biased region" description="Polar residues" evidence="7">
    <location>
        <begin position="385"/>
        <end position="394"/>
    </location>
</feature>
<dbReference type="PANTHER" id="PTHR43289:SF6">
    <property type="entry name" value="SERINE_THREONINE-PROTEIN KINASE NEKL-3"/>
    <property type="match status" value="1"/>
</dbReference>
<keyword evidence="3" id="KW-0808">Transferase</keyword>
<protein>
    <recommendedName>
        <fullName evidence="1">non-specific serine/threonine protein kinase</fullName>
        <ecNumber evidence="1">2.7.11.1</ecNumber>
    </recommendedName>
</protein>
<feature type="region of interest" description="Disordered" evidence="7">
    <location>
        <begin position="436"/>
        <end position="455"/>
    </location>
</feature>
<evidence type="ECO:0000313" key="10">
    <source>
        <dbReference type="Proteomes" id="UP001500888"/>
    </source>
</evidence>
<evidence type="ECO:0000256" key="5">
    <source>
        <dbReference type="ARBA" id="ARBA00022777"/>
    </source>
</evidence>
<dbReference type="InterPro" id="IPR008266">
    <property type="entry name" value="Tyr_kinase_AS"/>
</dbReference>
<dbReference type="Gene3D" id="1.10.510.10">
    <property type="entry name" value="Transferase(Phosphotransferase) domain 1"/>
    <property type="match status" value="1"/>
</dbReference>
<sequence>MLTRRYRLVEQIATGGMSAIWRAFDQSLHRTVAIKVLDGCVGGDHGGRDLIRREARATARLIHPDAIEVYDYGETVTARGRLAAYVVMRLLDGRPLSERIAEGPLPWREAAIIGTRVALVLAAAHQRGIVHRDVTAENVLLTPEGAKLLDFGIAVFVGEQVDQRLAEFGTPPYVAPERLAGASVHPAVDVYGLGVLIFEMLTGAPPYPETTWEAVEDAQRTGPPPAPDGVPGLPREMAELCRSCLAQDPGQRPSAQHVAETLTAALSASATSGNETALWMRRLRLASIAAAALATWTVALLWIQPDLPPPVASVITTRTSADPTAPANGHDRRSGALAEPISGEDGTAKPDRSPSTVPSLSRSPSPAPTLRATSPPPPGAGREPTSGTRPTPTLTQAVGRFDATLEAGETAGAIRADVALDLRQVVHNLLQSMEDPRDGLKSAQRKLDDRAREGSLSPSVRDELVQGLLLIGAALGKAA</sequence>
<dbReference type="SUPFAM" id="SSF56112">
    <property type="entry name" value="Protein kinase-like (PK-like)"/>
    <property type="match status" value="1"/>
</dbReference>
<keyword evidence="5" id="KW-0418">Kinase</keyword>
<evidence type="ECO:0000259" key="8">
    <source>
        <dbReference type="PROSITE" id="PS50011"/>
    </source>
</evidence>
<gene>
    <name evidence="9" type="ORF">GCM10022226_67720</name>
</gene>
<evidence type="ECO:0000256" key="1">
    <source>
        <dbReference type="ARBA" id="ARBA00012513"/>
    </source>
</evidence>
<feature type="region of interest" description="Disordered" evidence="7">
    <location>
        <begin position="319"/>
        <end position="394"/>
    </location>
</feature>
<evidence type="ECO:0000256" key="4">
    <source>
        <dbReference type="ARBA" id="ARBA00022741"/>
    </source>
</evidence>
<dbReference type="Gene3D" id="3.30.200.20">
    <property type="entry name" value="Phosphorylase Kinase, domain 1"/>
    <property type="match status" value="1"/>
</dbReference>
<dbReference type="PROSITE" id="PS50011">
    <property type="entry name" value="PROTEIN_KINASE_DOM"/>
    <property type="match status" value="1"/>
</dbReference>
<accession>A0ABP7J8E4</accession>
<dbReference type="InterPro" id="IPR011009">
    <property type="entry name" value="Kinase-like_dom_sf"/>
</dbReference>
<evidence type="ECO:0000313" key="9">
    <source>
        <dbReference type="EMBL" id="GAA3836299.1"/>
    </source>
</evidence>
<organism evidence="9 10">
    <name type="scientific">Sphaerisporangium flaviroseum</name>
    <dbReference type="NCBI Taxonomy" id="509199"/>
    <lineage>
        <taxon>Bacteria</taxon>
        <taxon>Bacillati</taxon>
        <taxon>Actinomycetota</taxon>
        <taxon>Actinomycetes</taxon>
        <taxon>Streptosporangiales</taxon>
        <taxon>Streptosporangiaceae</taxon>
        <taxon>Sphaerisporangium</taxon>
    </lineage>
</organism>
<feature type="compositionally biased region" description="Basic and acidic residues" evidence="7">
    <location>
        <begin position="436"/>
        <end position="453"/>
    </location>
</feature>
<dbReference type="Proteomes" id="UP001500888">
    <property type="component" value="Unassembled WGS sequence"/>
</dbReference>
<dbReference type="PROSITE" id="PS00109">
    <property type="entry name" value="PROTEIN_KINASE_TYR"/>
    <property type="match status" value="1"/>
</dbReference>
<evidence type="ECO:0000256" key="3">
    <source>
        <dbReference type="ARBA" id="ARBA00022679"/>
    </source>
</evidence>
<evidence type="ECO:0000256" key="2">
    <source>
        <dbReference type="ARBA" id="ARBA00022527"/>
    </source>
</evidence>
<dbReference type="CDD" id="cd14014">
    <property type="entry name" value="STKc_PknB_like"/>
    <property type="match status" value="1"/>
</dbReference>
<evidence type="ECO:0000256" key="6">
    <source>
        <dbReference type="ARBA" id="ARBA00022840"/>
    </source>
</evidence>
<dbReference type="InterPro" id="IPR000719">
    <property type="entry name" value="Prot_kinase_dom"/>
</dbReference>
<proteinExistence type="predicted"/>
<keyword evidence="6" id="KW-0067">ATP-binding</keyword>
<comment type="caution">
    <text evidence="9">The sequence shown here is derived from an EMBL/GenBank/DDBJ whole genome shotgun (WGS) entry which is preliminary data.</text>
</comment>
<feature type="domain" description="Protein kinase" evidence="8">
    <location>
        <begin position="6"/>
        <end position="266"/>
    </location>
</feature>
<dbReference type="PANTHER" id="PTHR43289">
    <property type="entry name" value="MITOGEN-ACTIVATED PROTEIN KINASE KINASE KINASE 20-RELATED"/>
    <property type="match status" value="1"/>
</dbReference>
<reference evidence="10" key="1">
    <citation type="journal article" date="2019" name="Int. J. Syst. Evol. Microbiol.">
        <title>The Global Catalogue of Microorganisms (GCM) 10K type strain sequencing project: providing services to taxonomists for standard genome sequencing and annotation.</title>
        <authorList>
            <consortium name="The Broad Institute Genomics Platform"/>
            <consortium name="The Broad Institute Genome Sequencing Center for Infectious Disease"/>
            <person name="Wu L."/>
            <person name="Ma J."/>
        </authorList>
    </citation>
    <scope>NUCLEOTIDE SEQUENCE [LARGE SCALE GENOMIC DNA]</scope>
    <source>
        <strain evidence="10">JCM 16908</strain>
    </source>
</reference>